<name>A0A9N9B822_9GLOM</name>
<gene>
    <name evidence="1" type="ORF">PBRASI_LOCUS5471</name>
</gene>
<dbReference type="Proteomes" id="UP000789739">
    <property type="component" value="Unassembled WGS sequence"/>
</dbReference>
<proteinExistence type="predicted"/>
<evidence type="ECO:0000313" key="2">
    <source>
        <dbReference type="Proteomes" id="UP000789739"/>
    </source>
</evidence>
<keyword evidence="2" id="KW-1185">Reference proteome</keyword>
<comment type="caution">
    <text evidence="1">The sequence shown here is derived from an EMBL/GenBank/DDBJ whole genome shotgun (WGS) entry which is preliminary data.</text>
</comment>
<organism evidence="1 2">
    <name type="scientific">Paraglomus brasilianum</name>
    <dbReference type="NCBI Taxonomy" id="144538"/>
    <lineage>
        <taxon>Eukaryota</taxon>
        <taxon>Fungi</taxon>
        <taxon>Fungi incertae sedis</taxon>
        <taxon>Mucoromycota</taxon>
        <taxon>Glomeromycotina</taxon>
        <taxon>Glomeromycetes</taxon>
        <taxon>Paraglomerales</taxon>
        <taxon>Paraglomeraceae</taxon>
        <taxon>Paraglomus</taxon>
    </lineage>
</organism>
<protein>
    <submittedName>
        <fullName evidence="1">6655_t:CDS:1</fullName>
    </submittedName>
</protein>
<dbReference type="EMBL" id="CAJVPI010000640">
    <property type="protein sequence ID" value="CAG8558652.1"/>
    <property type="molecule type" value="Genomic_DNA"/>
</dbReference>
<sequence length="126" mass="14791">MPFGEALMKCRLLAKWPLIQVTMRKYDSSTEALVATNNTVLEEEGLINLRCYSDKSVQEINLHNAKRHPALIIFKMQHSMVMQRLLLQEAQHHQQQMQSLVKAMEQQQRLFTKYTEEGMDEVNEEE</sequence>
<reference evidence="1" key="1">
    <citation type="submission" date="2021-06" db="EMBL/GenBank/DDBJ databases">
        <authorList>
            <person name="Kallberg Y."/>
            <person name="Tangrot J."/>
            <person name="Rosling A."/>
        </authorList>
    </citation>
    <scope>NUCLEOTIDE SEQUENCE</scope>
    <source>
        <strain evidence="1">BR232B</strain>
    </source>
</reference>
<feature type="non-terminal residue" evidence="1">
    <location>
        <position position="126"/>
    </location>
</feature>
<dbReference type="AlphaFoldDB" id="A0A9N9B822"/>
<evidence type="ECO:0000313" key="1">
    <source>
        <dbReference type="EMBL" id="CAG8558652.1"/>
    </source>
</evidence>
<accession>A0A9N9B822</accession>